<dbReference type="SMART" id="SM00342">
    <property type="entry name" value="HTH_ARAC"/>
    <property type="match status" value="1"/>
</dbReference>
<evidence type="ECO:0000313" key="5">
    <source>
        <dbReference type="EMBL" id="MBB6108797.1"/>
    </source>
</evidence>
<sequence length="265" mass="29919">MQIPPSSHLAHIIKHYLILESNCNEPINYRLFSDGNPGMVFYFKTPLMQQGADQAYAHPNSFVYGQLTQYKDLVSTGKLDILVVVFQPYGLYALSGVASVELNDSLIKLNELFKSNAEDLEDRVLNESGIPNKIEHIENFVFKKLAGSSYPDNALTGALKLIDNSKGNISVAQLLHVLPITEKQLERRFNQFVGIGPKRFTAIVKLQYFLKNLQRHSQDVKIADAAYESGYYDQAHLNNYFKKNIGITPSAYKINNLLAINFMQV</sequence>
<evidence type="ECO:0000256" key="1">
    <source>
        <dbReference type="ARBA" id="ARBA00023015"/>
    </source>
</evidence>
<dbReference type="RefSeq" id="WP_076371986.1">
    <property type="nucleotide sequence ID" value="NZ_FTMG01000003.1"/>
</dbReference>
<accession>A0ABR6PGA7</accession>
<keyword evidence="2" id="KW-0238">DNA-binding</keyword>
<dbReference type="InterPro" id="IPR018060">
    <property type="entry name" value="HTH_AraC"/>
</dbReference>
<organism evidence="5 6">
    <name type="scientific">Mucilaginibacter lappiensis</name>
    <dbReference type="NCBI Taxonomy" id="354630"/>
    <lineage>
        <taxon>Bacteria</taxon>
        <taxon>Pseudomonadati</taxon>
        <taxon>Bacteroidota</taxon>
        <taxon>Sphingobacteriia</taxon>
        <taxon>Sphingobacteriales</taxon>
        <taxon>Sphingobacteriaceae</taxon>
        <taxon>Mucilaginibacter</taxon>
    </lineage>
</organism>
<keyword evidence="3" id="KW-0804">Transcription</keyword>
<protein>
    <submittedName>
        <fullName evidence="5">AraC-like DNA-binding protein</fullName>
    </submittedName>
</protein>
<dbReference type="Proteomes" id="UP000541583">
    <property type="component" value="Unassembled WGS sequence"/>
</dbReference>
<keyword evidence="1" id="KW-0805">Transcription regulation</keyword>
<dbReference type="InterPro" id="IPR046532">
    <property type="entry name" value="DUF6597"/>
</dbReference>
<name>A0ABR6PGA7_9SPHI</name>
<dbReference type="InterPro" id="IPR009057">
    <property type="entry name" value="Homeodomain-like_sf"/>
</dbReference>
<dbReference type="Pfam" id="PF20240">
    <property type="entry name" value="DUF6597"/>
    <property type="match status" value="1"/>
</dbReference>
<dbReference type="EMBL" id="JACHCB010000003">
    <property type="protein sequence ID" value="MBB6108797.1"/>
    <property type="molecule type" value="Genomic_DNA"/>
</dbReference>
<dbReference type="SUPFAM" id="SSF46689">
    <property type="entry name" value="Homeodomain-like"/>
    <property type="match status" value="1"/>
</dbReference>
<reference evidence="5 6" key="1">
    <citation type="submission" date="2020-08" db="EMBL/GenBank/DDBJ databases">
        <title>Genomic Encyclopedia of Type Strains, Phase IV (KMG-V): Genome sequencing to study the core and pangenomes of soil and plant-associated prokaryotes.</title>
        <authorList>
            <person name="Whitman W."/>
        </authorList>
    </citation>
    <scope>NUCLEOTIDE SEQUENCE [LARGE SCALE GENOMIC DNA]</scope>
    <source>
        <strain evidence="5 6">ANJLi2</strain>
    </source>
</reference>
<evidence type="ECO:0000259" key="4">
    <source>
        <dbReference type="PROSITE" id="PS01124"/>
    </source>
</evidence>
<gene>
    <name evidence="5" type="ORF">HDF23_001540</name>
</gene>
<feature type="domain" description="HTH araC/xylS-type" evidence="4">
    <location>
        <begin position="156"/>
        <end position="255"/>
    </location>
</feature>
<dbReference type="Gene3D" id="1.10.10.60">
    <property type="entry name" value="Homeodomain-like"/>
    <property type="match status" value="1"/>
</dbReference>
<comment type="caution">
    <text evidence="5">The sequence shown here is derived from an EMBL/GenBank/DDBJ whole genome shotgun (WGS) entry which is preliminary data.</text>
</comment>
<dbReference type="Pfam" id="PF12833">
    <property type="entry name" value="HTH_18"/>
    <property type="match status" value="1"/>
</dbReference>
<dbReference type="PROSITE" id="PS01124">
    <property type="entry name" value="HTH_ARAC_FAMILY_2"/>
    <property type="match status" value="1"/>
</dbReference>
<evidence type="ECO:0000256" key="3">
    <source>
        <dbReference type="ARBA" id="ARBA00023163"/>
    </source>
</evidence>
<evidence type="ECO:0000313" key="6">
    <source>
        <dbReference type="Proteomes" id="UP000541583"/>
    </source>
</evidence>
<keyword evidence="6" id="KW-1185">Reference proteome</keyword>
<dbReference type="InterPro" id="IPR050204">
    <property type="entry name" value="AraC_XylS_family_regulators"/>
</dbReference>
<dbReference type="PANTHER" id="PTHR46796:SF13">
    <property type="entry name" value="HTH-TYPE TRANSCRIPTIONAL ACTIVATOR RHAS"/>
    <property type="match status" value="1"/>
</dbReference>
<proteinExistence type="predicted"/>
<evidence type="ECO:0000256" key="2">
    <source>
        <dbReference type="ARBA" id="ARBA00023125"/>
    </source>
</evidence>
<dbReference type="PANTHER" id="PTHR46796">
    <property type="entry name" value="HTH-TYPE TRANSCRIPTIONAL ACTIVATOR RHAS-RELATED"/>
    <property type="match status" value="1"/>
</dbReference>